<dbReference type="Pfam" id="PF16859">
    <property type="entry name" value="TetR_C_11"/>
    <property type="match status" value="1"/>
</dbReference>
<evidence type="ECO:0000313" key="6">
    <source>
        <dbReference type="EMBL" id="AXK38453.1"/>
    </source>
</evidence>
<dbReference type="OrthoDB" id="9809994at2"/>
<dbReference type="EMBL" id="CP031337">
    <property type="protein sequence ID" value="AXK38453.1"/>
    <property type="molecule type" value="Genomic_DNA"/>
</dbReference>
<evidence type="ECO:0000256" key="3">
    <source>
        <dbReference type="ARBA" id="ARBA00023163"/>
    </source>
</evidence>
<keyword evidence="3" id="KW-0804">Transcription</keyword>
<dbReference type="InterPro" id="IPR050109">
    <property type="entry name" value="HTH-type_TetR-like_transc_reg"/>
</dbReference>
<keyword evidence="1" id="KW-0805">Transcription regulation</keyword>
<evidence type="ECO:0000256" key="4">
    <source>
        <dbReference type="PROSITE-ProRule" id="PRU00335"/>
    </source>
</evidence>
<dbReference type="InterPro" id="IPR009057">
    <property type="entry name" value="Homeodomain-like_sf"/>
</dbReference>
<dbReference type="KEGG" id="ccah:DWG20_02855"/>
<dbReference type="PANTHER" id="PTHR30055">
    <property type="entry name" value="HTH-TYPE TRANSCRIPTIONAL REGULATOR RUTR"/>
    <property type="match status" value="1"/>
</dbReference>
<reference evidence="6 7" key="1">
    <citation type="submission" date="2018-07" db="EMBL/GenBank/DDBJ databases">
        <title>Crenobacter cavernae sp. nov., isolated from a karst cave.</title>
        <authorList>
            <person name="Zhu H."/>
        </authorList>
    </citation>
    <scope>NUCLEOTIDE SEQUENCE [LARGE SCALE GENOMIC DNA]</scope>
    <source>
        <strain evidence="6 7">K1W11S-77</strain>
    </source>
</reference>
<dbReference type="GO" id="GO:0003700">
    <property type="term" value="F:DNA-binding transcription factor activity"/>
    <property type="evidence" value="ECO:0007669"/>
    <property type="project" value="TreeGrafter"/>
</dbReference>
<dbReference type="Gene3D" id="1.10.357.10">
    <property type="entry name" value="Tetracycline Repressor, domain 2"/>
    <property type="match status" value="1"/>
</dbReference>
<name>A0A345Y3F1_9NEIS</name>
<dbReference type="Proteomes" id="UP000254537">
    <property type="component" value="Chromosome"/>
</dbReference>
<accession>A0A345Y3F1</accession>
<dbReference type="PRINTS" id="PR00455">
    <property type="entry name" value="HTHTETR"/>
</dbReference>
<gene>
    <name evidence="6" type="ORF">DWG20_02855</name>
</gene>
<dbReference type="InterPro" id="IPR011075">
    <property type="entry name" value="TetR_C"/>
</dbReference>
<sequence>MTLGSPFNESEFSNTMIDTGWQRKKDERPGEILEAALGLFVEKGFRATKMEDIARAAGVTKGTPYLYFENKEELFKAVVRETQVAHVTAMRERAADHQGSATELLFALLEDWWRESGSTRLAGLCKLMMAEATNFPELAAFYYTEVIAPARAMMTSIVEFGAARGEFRPLDVAATVDALMAPIITSMVWNHSFGAVPGVAPEGRHDYASLKASLSLLLTGLAAR</sequence>
<dbReference type="InterPro" id="IPR001647">
    <property type="entry name" value="HTH_TetR"/>
</dbReference>
<dbReference type="InterPro" id="IPR036271">
    <property type="entry name" value="Tet_transcr_reg_TetR-rel_C_sf"/>
</dbReference>
<protein>
    <submittedName>
        <fullName evidence="6">TetR/AcrR family transcriptional regulator</fullName>
    </submittedName>
</protein>
<dbReference type="AlphaFoldDB" id="A0A345Y3F1"/>
<feature type="DNA-binding region" description="H-T-H motif" evidence="4">
    <location>
        <begin position="49"/>
        <end position="68"/>
    </location>
</feature>
<dbReference type="SUPFAM" id="SSF48498">
    <property type="entry name" value="Tetracyclin repressor-like, C-terminal domain"/>
    <property type="match status" value="1"/>
</dbReference>
<dbReference type="SUPFAM" id="SSF46689">
    <property type="entry name" value="Homeodomain-like"/>
    <property type="match status" value="1"/>
</dbReference>
<proteinExistence type="predicted"/>
<evidence type="ECO:0000256" key="1">
    <source>
        <dbReference type="ARBA" id="ARBA00023015"/>
    </source>
</evidence>
<dbReference type="Pfam" id="PF00440">
    <property type="entry name" value="TetR_N"/>
    <property type="match status" value="1"/>
</dbReference>
<keyword evidence="2 4" id="KW-0238">DNA-binding</keyword>
<evidence type="ECO:0000259" key="5">
    <source>
        <dbReference type="PROSITE" id="PS50977"/>
    </source>
</evidence>
<dbReference type="GO" id="GO:0000976">
    <property type="term" value="F:transcription cis-regulatory region binding"/>
    <property type="evidence" value="ECO:0007669"/>
    <property type="project" value="TreeGrafter"/>
</dbReference>
<dbReference type="PANTHER" id="PTHR30055:SF226">
    <property type="entry name" value="HTH-TYPE TRANSCRIPTIONAL REGULATOR PKSA"/>
    <property type="match status" value="1"/>
</dbReference>
<organism evidence="6 7">
    <name type="scientific">Crenobacter cavernae</name>
    <dbReference type="NCBI Taxonomy" id="2290923"/>
    <lineage>
        <taxon>Bacteria</taxon>
        <taxon>Pseudomonadati</taxon>
        <taxon>Pseudomonadota</taxon>
        <taxon>Betaproteobacteria</taxon>
        <taxon>Neisseriales</taxon>
        <taxon>Neisseriaceae</taxon>
        <taxon>Crenobacter</taxon>
    </lineage>
</organism>
<feature type="domain" description="HTH tetR-type" evidence="5">
    <location>
        <begin position="26"/>
        <end position="86"/>
    </location>
</feature>
<dbReference type="PROSITE" id="PS50977">
    <property type="entry name" value="HTH_TETR_2"/>
    <property type="match status" value="1"/>
</dbReference>
<dbReference type="FunFam" id="1.10.10.60:FF:000141">
    <property type="entry name" value="TetR family transcriptional regulator"/>
    <property type="match status" value="1"/>
</dbReference>
<evidence type="ECO:0000313" key="7">
    <source>
        <dbReference type="Proteomes" id="UP000254537"/>
    </source>
</evidence>
<evidence type="ECO:0000256" key="2">
    <source>
        <dbReference type="ARBA" id="ARBA00023125"/>
    </source>
</evidence>